<dbReference type="Proteomes" id="UP000694941">
    <property type="component" value="Unplaced"/>
</dbReference>
<reference evidence="2" key="1">
    <citation type="submission" date="2025-08" db="UniProtKB">
        <authorList>
            <consortium name="RefSeq"/>
        </authorList>
    </citation>
    <scope>IDENTIFICATION</scope>
    <source>
        <tissue evidence="2">Muscle</tissue>
    </source>
</reference>
<name>A0ABM1S771_LIMPO</name>
<proteinExistence type="predicted"/>
<gene>
    <name evidence="2" type="primary">LOC111085400</name>
</gene>
<sequence>MSYTQFGYGTYPSHAQIIGSSGQTGPVFCDGTRASLTTDGPSHTAPGVCPLPFENRLISSYPQLSTAMTGSSPLYNGSPYSTDPSSYGIVPKLNTPAFCTATALDPAYPGKDSTDPWLGLIQQAPYCYDPSLSGYRKFSLFLETAKSSKLQYNNQVDVHYDKFF</sequence>
<evidence type="ECO:0000313" key="1">
    <source>
        <dbReference type="Proteomes" id="UP000694941"/>
    </source>
</evidence>
<evidence type="ECO:0000313" key="2">
    <source>
        <dbReference type="RefSeq" id="XP_022239476.1"/>
    </source>
</evidence>
<protein>
    <submittedName>
        <fullName evidence="2">Uncharacterized protein LOC111085400</fullName>
    </submittedName>
</protein>
<dbReference type="RefSeq" id="XP_022239476.1">
    <property type="nucleotide sequence ID" value="XM_022383768.1"/>
</dbReference>
<accession>A0ABM1S771</accession>
<keyword evidence="1" id="KW-1185">Reference proteome</keyword>
<dbReference type="GeneID" id="111085400"/>
<organism evidence="1 2">
    <name type="scientific">Limulus polyphemus</name>
    <name type="common">Atlantic horseshoe crab</name>
    <dbReference type="NCBI Taxonomy" id="6850"/>
    <lineage>
        <taxon>Eukaryota</taxon>
        <taxon>Metazoa</taxon>
        <taxon>Ecdysozoa</taxon>
        <taxon>Arthropoda</taxon>
        <taxon>Chelicerata</taxon>
        <taxon>Merostomata</taxon>
        <taxon>Xiphosura</taxon>
        <taxon>Limulidae</taxon>
        <taxon>Limulus</taxon>
    </lineage>
</organism>